<name>A0AAV7SD19_PLEWA</name>
<evidence type="ECO:0000313" key="2">
    <source>
        <dbReference type="EMBL" id="KAJ1161725.1"/>
    </source>
</evidence>
<sequence>MVEDGVVGNPSEPAAGEQGQRGETGLEANKDIAGWAQRRAGVRGSRSPISLDLLGPAVVARCPGSAGQV</sequence>
<feature type="region of interest" description="Disordered" evidence="1">
    <location>
        <begin position="1"/>
        <end position="32"/>
    </location>
</feature>
<keyword evidence="3" id="KW-1185">Reference proteome</keyword>
<dbReference type="AlphaFoldDB" id="A0AAV7SD19"/>
<evidence type="ECO:0000313" key="3">
    <source>
        <dbReference type="Proteomes" id="UP001066276"/>
    </source>
</evidence>
<organism evidence="2 3">
    <name type="scientific">Pleurodeles waltl</name>
    <name type="common">Iberian ribbed newt</name>
    <dbReference type="NCBI Taxonomy" id="8319"/>
    <lineage>
        <taxon>Eukaryota</taxon>
        <taxon>Metazoa</taxon>
        <taxon>Chordata</taxon>
        <taxon>Craniata</taxon>
        <taxon>Vertebrata</taxon>
        <taxon>Euteleostomi</taxon>
        <taxon>Amphibia</taxon>
        <taxon>Batrachia</taxon>
        <taxon>Caudata</taxon>
        <taxon>Salamandroidea</taxon>
        <taxon>Salamandridae</taxon>
        <taxon>Pleurodelinae</taxon>
        <taxon>Pleurodeles</taxon>
    </lineage>
</organism>
<reference evidence="2" key="1">
    <citation type="journal article" date="2022" name="bioRxiv">
        <title>Sequencing and chromosome-scale assembly of the giantPleurodeles waltlgenome.</title>
        <authorList>
            <person name="Brown T."/>
            <person name="Elewa A."/>
            <person name="Iarovenko S."/>
            <person name="Subramanian E."/>
            <person name="Araus A.J."/>
            <person name="Petzold A."/>
            <person name="Susuki M."/>
            <person name="Suzuki K.-i.T."/>
            <person name="Hayashi T."/>
            <person name="Toyoda A."/>
            <person name="Oliveira C."/>
            <person name="Osipova E."/>
            <person name="Leigh N.D."/>
            <person name="Simon A."/>
            <person name="Yun M.H."/>
        </authorList>
    </citation>
    <scope>NUCLEOTIDE SEQUENCE</scope>
    <source>
        <strain evidence="2">20211129_DDA</strain>
        <tissue evidence="2">Liver</tissue>
    </source>
</reference>
<evidence type="ECO:0000256" key="1">
    <source>
        <dbReference type="SAM" id="MobiDB-lite"/>
    </source>
</evidence>
<gene>
    <name evidence="2" type="ORF">NDU88_002206</name>
</gene>
<dbReference type="Proteomes" id="UP001066276">
    <property type="component" value="Chromosome 4_2"/>
</dbReference>
<protein>
    <submittedName>
        <fullName evidence="2">Uncharacterized protein</fullName>
    </submittedName>
</protein>
<accession>A0AAV7SD19</accession>
<comment type="caution">
    <text evidence="2">The sequence shown here is derived from an EMBL/GenBank/DDBJ whole genome shotgun (WGS) entry which is preliminary data.</text>
</comment>
<dbReference type="EMBL" id="JANPWB010000008">
    <property type="protein sequence ID" value="KAJ1161725.1"/>
    <property type="molecule type" value="Genomic_DNA"/>
</dbReference>
<proteinExistence type="predicted"/>